<accession>A0A8T2MQF3</accession>
<evidence type="ECO:0000313" key="2">
    <source>
        <dbReference type="EMBL" id="KAG9330629.1"/>
    </source>
</evidence>
<evidence type="ECO:0000313" key="3">
    <source>
        <dbReference type="Proteomes" id="UP000824540"/>
    </source>
</evidence>
<organism evidence="2 3">
    <name type="scientific">Albula glossodonta</name>
    <name type="common">roundjaw bonefish</name>
    <dbReference type="NCBI Taxonomy" id="121402"/>
    <lineage>
        <taxon>Eukaryota</taxon>
        <taxon>Metazoa</taxon>
        <taxon>Chordata</taxon>
        <taxon>Craniata</taxon>
        <taxon>Vertebrata</taxon>
        <taxon>Euteleostomi</taxon>
        <taxon>Actinopterygii</taxon>
        <taxon>Neopterygii</taxon>
        <taxon>Teleostei</taxon>
        <taxon>Albuliformes</taxon>
        <taxon>Albulidae</taxon>
        <taxon>Albula</taxon>
    </lineage>
</organism>
<evidence type="ECO:0000313" key="1">
    <source>
        <dbReference type="EMBL" id="KAG9329122.1"/>
    </source>
</evidence>
<comment type="caution">
    <text evidence="2">The sequence shown here is derived from an EMBL/GenBank/DDBJ whole genome shotgun (WGS) entry which is preliminary data.</text>
</comment>
<proteinExistence type="predicted"/>
<dbReference type="EMBL" id="JAFBMS010000515">
    <property type="protein sequence ID" value="KAG9330629.1"/>
    <property type="molecule type" value="Genomic_DNA"/>
</dbReference>
<sequence length="63" mass="7043">MVCKVCGCVQIYTVRWFVRCAGVYRYSVGGSLTFFPTSSLELTRSSISARRALLLLSSSSWEL</sequence>
<reference evidence="2" key="1">
    <citation type="thesis" date="2021" institute="BYU ScholarsArchive" country="Provo, UT, USA">
        <title>Applications of and Algorithms for Genome Assembly and Genomic Analyses with an Emphasis on Marine Teleosts.</title>
        <authorList>
            <person name="Pickett B.D."/>
        </authorList>
    </citation>
    <scope>NUCLEOTIDE SEQUENCE</scope>
    <source>
        <strain evidence="2">HI-2016</strain>
    </source>
</reference>
<gene>
    <name evidence="1" type="ORF">JZ751_007552</name>
    <name evidence="2" type="ORF">JZ751_023545</name>
</gene>
<dbReference type="EMBL" id="JAFBMS010001460">
    <property type="protein sequence ID" value="KAG9329122.1"/>
    <property type="molecule type" value="Genomic_DNA"/>
</dbReference>
<dbReference type="AlphaFoldDB" id="A0A8T2MQF3"/>
<keyword evidence="3" id="KW-1185">Reference proteome</keyword>
<name>A0A8T2MQF3_9TELE</name>
<dbReference type="Proteomes" id="UP000824540">
    <property type="component" value="Unassembled WGS sequence"/>
</dbReference>
<protein>
    <submittedName>
        <fullName evidence="2">Uncharacterized protein</fullName>
    </submittedName>
</protein>